<evidence type="ECO:0000313" key="2">
    <source>
        <dbReference type="EMBL" id="GGD66988.1"/>
    </source>
</evidence>
<proteinExistence type="predicted"/>
<dbReference type="EMBL" id="BMHP01000002">
    <property type="protein sequence ID" value="GGD66988.1"/>
    <property type="molecule type" value="Genomic_DNA"/>
</dbReference>
<reference evidence="2" key="1">
    <citation type="journal article" date="2014" name="Int. J. Syst. Evol. Microbiol.">
        <title>Complete genome sequence of Corynebacterium casei LMG S-19264T (=DSM 44701T), isolated from a smear-ripened cheese.</title>
        <authorList>
            <consortium name="US DOE Joint Genome Institute (JGI-PGF)"/>
            <person name="Walter F."/>
            <person name="Albersmeier A."/>
            <person name="Kalinowski J."/>
            <person name="Ruckert C."/>
        </authorList>
    </citation>
    <scope>NUCLEOTIDE SEQUENCE</scope>
    <source>
        <strain evidence="2">CGMCC 1.15178</strain>
    </source>
</reference>
<evidence type="ECO:0000256" key="1">
    <source>
        <dbReference type="SAM" id="SignalP"/>
    </source>
</evidence>
<sequence length="151" mass="16576">MLTSGNKFASLLVILFLIAIASVGIANAQNSNNSLEEKTSISVQKFEKDPVESAKKIISDYFLAFIQKKGSDGTALINYKIINIDTSDLNDVKVSVKLTYADNFDYPPVEYHVVKKSNSYQVNKQFCAFDMITDSPTRGTVRCSSDGSASI</sequence>
<dbReference type="Proteomes" id="UP000612456">
    <property type="component" value="Unassembled WGS sequence"/>
</dbReference>
<protein>
    <submittedName>
        <fullName evidence="2">Uncharacterized protein</fullName>
    </submittedName>
</protein>
<organism evidence="2 3">
    <name type="scientific">Paenibacillus nasutitermitis</name>
    <dbReference type="NCBI Taxonomy" id="1652958"/>
    <lineage>
        <taxon>Bacteria</taxon>
        <taxon>Bacillati</taxon>
        <taxon>Bacillota</taxon>
        <taxon>Bacilli</taxon>
        <taxon>Bacillales</taxon>
        <taxon>Paenibacillaceae</taxon>
        <taxon>Paenibacillus</taxon>
    </lineage>
</organism>
<dbReference type="RefSeq" id="WP_188992380.1">
    <property type="nucleotide sequence ID" value="NZ_BMHP01000002.1"/>
</dbReference>
<reference evidence="2" key="2">
    <citation type="submission" date="2020-09" db="EMBL/GenBank/DDBJ databases">
        <authorList>
            <person name="Sun Q."/>
            <person name="Zhou Y."/>
        </authorList>
    </citation>
    <scope>NUCLEOTIDE SEQUENCE</scope>
    <source>
        <strain evidence="2">CGMCC 1.15178</strain>
    </source>
</reference>
<dbReference type="AlphaFoldDB" id="A0A916YYF0"/>
<keyword evidence="3" id="KW-1185">Reference proteome</keyword>
<evidence type="ECO:0000313" key="3">
    <source>
        <dbReference type="Proteomes" id="UP000612456"/>
    </source>
</evidence>
<accession>A0A916YYF0</accession>
<feature type="signal peptide" evidence="1">
    <location>
        <begin position="1"/>
        <end position="28"/>
    </location>
</feature>
<gene>
    <name evidence="2" type="ORF">GCM10010911_25940</name>
</gene>
<name>A0A916YYF0_9BACL</name>
<comment type="caution">
    <text evidence="2">The sequence shown here is derived from an EMBL/GenBank/DDBJ whole genome shotgun (WGS) entry which is preliminary data.</text>
</comment>
<feature type="chain" id="PRO_5037135250" evidence="1">
    <location>
        <begin position="29"/>
        <end position="151"/>
    </location>
</feature>
<keyword evidence="1" id="KW-0732">Signal</keyword>